<evidence type="ECO:0000256" key="2">
    <source>
        <dbReference type="ARBA" id="ARBA00022771"/>
    </source>
</evidence>
<evidence type="ECO:0000256" key="4">
    <source>
        <dbReference type="PROSITE-ProRule" id="PRU00175"/>
    </source>
</evidence>
<feature type="domain" description="RING-type" evidence="6">
    <location>
        <begin position="99"/>
        <end position="142"/>
    </location>
</feature>
<keyword evidence="5" id="KW-0472">Membrane</keyword>
<protein>
    <recommendedName>
        <fullName evidence="6">RING-type domain-containing protein</fullName>
    </recommendedName>
</protein>
<dbReference type="OrthoDB" id="9049620at2759"/>
<dbReference type="SMART" id="SM00184">
    <property type="entry name" value="RING"/>
    <property type="match status" value="1"/>
</dbReference>
<gene>
    <name evidence="7" type="ORF">CPB84DRAFT_1753920</name>
</gene>
<keyword evidence="2 4" id="KW-0863">Zinc-finger</keyword>
<evidence type="ECO:0000256" key="3">
    <source>
        <dbReference type="ARBA" id="ARBA00022833"/>
    </source>
</evidence>
<evidence type="ECO:0000256" key="5">
    <source>
        <dbReference type="SAM" id="Phobius"/>
    </source>
</evidence>
<keyword evidence="5" id="KW-1133">Transmembrane helix</keyword>
<dbReference type="PROSITE" id="PS00518">
    <property type="entry name" value="ZF_RING_1"/>
    <property type="match status" value="1"/>
</dbReference>
<dbReference type="EMBL" id="JADNYJ010000297">
    <property type="protein sequence ID" value="KAF8871653.1"/>
    <property type="molecule type" value="Genomic_DNA"/>
</dbReference>
<keyword evidence="8" id="KW-1185">Reference proteome</keyword>
<evidence type="ECO:0000313" key="8">
    <source>
        <dbReference type="Proteomes" id="UP000724874"/>
    </source>
</evidence>
<name>A0A9P5N969_GYMJU</name>
<dbReference type="InterPro" id="IPR001841">
    <property type="entry name" value="Znf_RING"/>
</dbReference>
<dbReference type="SUPFAM" id="SSF57850">
    <property type="entry name" value="RING/U-box"/>
    <property type="match status" value="1"/>
</dbReference>
<dbReference type="PROSITE" id="PS50089">
    <property type="entry name" value="ZF_RING_2"/>
    <property type="match status" value="1"/>
</dbReference>
<dbReference type="AlphaFoldDB" id="A0A9P5N969"/>
<evidence type="ECO:0000259" key="6">
    <source>
        <dbReference type="PROSITE" id="PS50089"/>
    </source>
</evidence>
<feature type="transmembrane region" description="Helical" evidence="5">
    <location>
        <begin position="262"/>
        <end position="283"/>
    </location>
</feature>
<keyword evidence="5" id="KW-0812">Transmembrane</keyword>
<dbReference type="InterPro" id="IPR013083">
    <property type="entry name" value="Znf_RING/FYVE/PHD"/>
</dbReference>
<dbReference type="Gene3D" id="3.30.40.10">
    <property type="entry name" value="Zinc/RING finger domain, C3HC4 (zinc finger)"/>
    <property type="match status" value="1"/>
</dbReference>
<keyword evidence="1" id="KW-0479">Metal-binding</keyword>
<evidence type="ECO:0000313" key="7">
    <source>
        <dbReference type="EMBL" id="KAF8871653.1"/>
    </source>
</evidence>
<organism evidence="7 8">
    <name type="scientific">Gymnopilus junonius</name>
    <name type="common">Spectacular rustgill mushroom</name>
    <name type="synonym">Gymnopilus spectabilis subsp. junonius</name>
    <dbReference type="NCBI Taxonomy" id="109634"/>
    <lineage>
        <taxon>Eukaryota</taxon>
        <taxon>Fungi</taxon>
        <taxon>Dikarya</taxon>
        <taxon>Basidiomycota</taxon>
        <taxon>Agaricomycotina</taxon>
        <taxon>Agaricomycetes</taxon>
        <taxon>Agaricomycetidae</taxon>
        <taxon>Agaricales</taxon>
        <taxon>Agaricineae</taxon>
        <taxon>Hymenogastraceae</taxon>
        <taxon>Gymnopilus</taxon>
    </lineage>
</organism>
<dbReference type="GO" id="GO:0008270">
    <property type="term" value="F:zinc ion binding"/>
    <property type="evidence" value="ECO:0007669"/>
    <property type="project" value="UniProtKB-KW"/>
</dbReference>
<proteinExistence type="predicted"/>
<comment type="caution">
    <text evidence="7">The sequence shown here is derived from an EMBL/GenBank/DDBJ whole genome shotgun (WGS) entry which is preliminary data.</text>
</comment>
<accession>A0A9P5N969</accession>
<keyword evidence="3" id="KW-0862">Zinc</keyword>
<dbReference type="InterPro" id="IPR017907">
    <property type="entry name" value="Znf_RING_CS"/>
</dbReference>
<sequence>MSVIPPSIVVFMSLTLDNMLPALYPSSYFRERMTSSRSLANIPPLVQLHMQWVAQKQIINNLIPDMTEKTQSMLRLLFLDGNPTKDSRLLESLKLCFACGICLEIPFNNVLCLQECGHFFCRVCISSCEGYNTKLFKCPTCRAPIILPMESKGNFDQFLNRVSALFSIIDFLEVEKTISENMHAHGALASYKCIRSDLDAGSPYYNERLDELREVMPKIADGCEALQMTIISLENIAHEINLFMKKILYLEKLFLELWMSYVGNYPAFNALVLSLILGCSLVAI</sequence>
<dbReference type="Proteomes" id="UP000724874">
    <property type="component" value="Unassembled WGS sequence"/>
</dbReference>
<reference evidence="7" key="1">
    <citation type="submission" date="2020-11" db="EMBL/GenBank/DDBJ databases">
        <authorList>
            <consortium name="DOE Joint Genome Institute"/>
            <person name="Ahrendt S."/>
            <person name="Riley R."/>
            <person name="Andreopoulos W."/>
            <person name="LaButti K."/>
            <person name="Pangilinan J."/>
            <person name="Ruiz-duenas F.J."/>
            <person name="Barrasa J.M."/>
            <person name="Sanchez-Garcia M."/>
            <person name="Camarero S."/>
            <person name="Miyauchi S."/>
            <person name="Serrano A."/>
            <person name="Linde D."/>
            <person name="Babiker R."/>
            <person name="Drula E."/>
            <person name="Ayuso-Fernandez I."/>
            <person name="Pacheco R."/>
            <person name="Padilla G."/>
            <person name="Ferreira P."/>
            <person name="Barriuso J."/>
            <person name="Kellner H."/>
            <person name="Castanera R."/>
            <person name="Alfaro M."/>
            <person name="Ramirez L."/>
            <person name="Pisabarro A.G."/>
            <person name="Kuo A."/>
            <person name="Tritt A."/>
            <person name="Lipzen A."/>
            <person name="He G."/>
            <person name="Yan M."/>
            <person name="Ng V."/>
            <person name="Cullen D."/>
            <person name="Martin F."/>
            <person name="Rosso M.-N."/>
            <person name="Henrissat B."/>
            <person name="Hibbett D."/>
            <person name="Martinez A.T."/>
            <person name="Grigoriev I.V."/>
        </authorList>
    </citation>
    <scope>NUCLEOTIDE SEQUENCE</scope>
    <source>
        <strain evidence="7">AH 44721</strain>
    </source>
</reference>
<evidence type="ECO:0000256" key="1">
    <source>
        <dbReference type="ARBA" id="ARBA00022723"/>
    </source>
</evidence>